<dbReference type="AlphaFoldDB" id="A0AAW2HBN9"/>
<keyword evidence="7" id="KW-0865">Zymogen</keyword>
<dbReference type="InterPro" id="IPR001314">
    <property type="entry name" value="Peptidase_S1A"/>
</dbReference>
<comment type="subcellular location">
    <subcellularLocation>
        <location evidence="1">Secreted</location>
    </subcellularLocation>
</comment>
<dbReference type="GO" id="GO:0004252">
    <property type="term" value="F:serine-type endopeptidase activity"/>
    <property type="evidence" value="ECO:0007669"/>
    <property type="project" value="InterPro"/>
</dbReference>
<dbReference type="PRINTS" id="PR00722">
    <property type="entry name" value="CHYMOTRYPSIN"/>
</dbReference>
<feature type="chain" id="PRO_5043609949" description="Peptidase S1 domain-containing protein" evidence="10">
    <location>
        <begin position="25"/>
        <end position="585"/>
    </location>
</feature>
<feature type="region of interest" description="Disordered" evidence="9">
    <location>
        <begin position="152"/>
        <end position="174"/>
    </location>
</feature>
<evidence type="ECO:0000256" key="5">
    <source>
        <dbReference type="ARBA" id="ARBA00022801"/>
    </source>
</evidence>
<dbReference type="InterPro" id="IPR001254">
    <property type="entry name" value="Trypsin_dom"/>
</dbReference>
<feature type="domain" description="Peptidase S1" evidence="11">
    <location>
        <begin position="326"/>
        <end position="582"/>
    </location>
</feature>
<dbReference type="GO" id="GO:0005576">
    <property type="term" value="C:extracellular region"/>
    <property type="evidence" value="ECO:0007669"/>
    <property type="project" value="UniProtKB-SubCell"/>
</dbReference>
<evidence type="ECO:0000256" key="1">
    <source>
        <dbReference type="ARBA" id="ARBA00004613"/>
    </source>
</evidence>
<dbReference type="InterPro" id="IPR018114">
    <property type="entry name" value="TRYPSIN_HIS"/>
</dbReference>
<keyword evidence="2" id="KW-0964">Secreted</keyword>
<dbReference type="PANTHER" id="PTHR24260">
    <property type="match status" value="1"/>
</dbReference>
<dbReference type="InterPro" id="IPR043504">
    <property type="entry name" value="Peptidase_S1_PA_chymotrypsin"/>
</dbReference>
<evidence type="ECO:0000256" key="10">
    <source>
        <dbReference type="SAM" id="SignalP"/>
    </source>
</evidence>
<dbReference type="PROSITE" id="PS50240">
    <property type="entry name" value="TRYPSIN_DOM"/>
    <property type="match status" value="1"/>
</dbReference>
<dbReference type="InterPro" id="IPR031986">
    <property type="entry name" value="GD_N"/>
</dbReference>
<evidence type="ECO:0000256" key="7">
    <source>
        <dbReference type="ARBA" id="ARBA00023145"/>
    </source>
</evidence>
<dbReference type="GO" id="GO:0006508">
    <property type="term" value="P:proteolysis"/>
    <property type="evidence" value="ECO:0007669"/>
    <property type="project" value="UniProtKB-KW"/>
</dbReference>
<dbReference type="Gene3D" id="2.40.10.10">
    <property type="entry name" value="Trypsin-like serine proteases"/>
    <property type="match status" value="1"/>
</dbReference>
<keyword evidence="5" id="KW-0378">Hydrolase</keyword>
<evidence type="ECO:0000259" key="11">
    <source>
        <dbReference type="PROSITE" id="PS50240"/>
    </source>
</evidence>
<accession>A0AAW2HBN9</accession>
<dbReference type="Pfam" id="PF16030">
    <property type="entry name" value="GD_N"/>
    <property type="match status" value="1"/>
</dbReference>
<keyword evidence="3" id="KW-0645">Protease</keyword>
<dbReference type="CDD" id="cd00190">
    <property type="entry name" value="Tryp_SPc"/>
    <property type="match status" value="1"/>
</dbReference>
<dbReference type="Pfam" id="PF00089">
    <property type="entry name" value="Trypsin"/>
    <property type="match status" value="1"/>
</dbReference>
<evidence type="ECO:0000256" key="9">
    <source>
        <dbReference type="SAM" id="MobiDB-lite"/>
    </source>
</evidence>
<evidence type="ECO:0000256" key="2">
    <source>
        <dbReference type="ARBA" id="ARBA00022525"/>
    </source>
</evidence>
<evidence type="ECO:0000256" key="3">
    <source>
        <dbReference type="ARBA" id="ARBA00022670"/>
    </source>
</evidence>
<evidence type="ECO:0000256" key="6">
    <source>
        <dbReference type="ARBA" id="ARBA00022825"/>
    </source>
</evidence>
<name>A0AAW2HBN9_9NEOP</name>
<keyword evidence="4 10" id="KW-0732">Signal</keyword>
<reference evidence="12" key="1">
    <citation type="journal article" date="2024" name="Gigascience">
        <title>Chromosome-level genome of the poultry shaft louse Menopon gallinae provides insight into the host-switching and adaptive evolution of parasitic lice.</title>
        <authorList>
            <person name="Xu Y."/>
            <person name="Ma L."/>
            <person name="Liu S."/>
            <person name="Liang Y."/>
            <person name="Liu Q."/>
            <person name="He Z."/>
            <person name="Tian L."/>
            <person name="Duan Y."/>
            <person name="Cai W."/>
            <person name="Li H."/>
            <person name="Song F."/>
        </authorList>
    </citation>
    <scope>NUCLEOTIDE SEQUENCE</scope>
    <source>
        <strain evidence="12">Cailab_2023a</strain>
    </source>
</reference>
<evidence type="ECO:0000256" key="4">
    <source>
        <dbReference type="ARBA" id="ARBA00022729"/>
    </source>
</evidence>
<dbReference type="PROSITE" id="PS00134">
    <property type="entry name" value="TRYPSIN_HIS"/>
    <property type="match status" value="1"/>
</dbReference>
<dbReference type="PANTHER" id="PTHR24260:SF143">
    <property type="entry name" value="SERINE PROTEASE GD-LIKE PROTEIN"/>
    <property type="match status" value="1"/>
</dbReference>
<feature type="signal peptide" evidence="10">
    <location>
        <begin position="1"/>
        <end position="24"/>
    </location>
</feature>
<dbReference type="InterPro" id="IPR009003">
    <property type="entry name" value="Peptidase_S1_PA"/>
</dbReference>
<organism evidence="12">
    <name type="scientific">Menopon gallinae</name>
    <name type="common">poultry shaft louse</name>
    <dbReference type="NCBI Taxonomy" id="328185"/>
    <lineage>
        <taxon>Eukaryota</taxon>
        <taxon>Metazoa</taxon>
        <taxon>Ecdysozoa</taxon>
        <taxon>Arthropoda</taxon>
        <taxon>Hexapoda</taxon>
        <taxon>Insecta</taxon>
        <taxon>Pterygota</taxon>
        <taxon>Neoptera</taxon>
        <taxon>Paraneoptera</taxon>
        <taxon>Psocodea</taxon>
        <taxon>Troctomorpha</taxon>
        <taxon>Phthiraptera</taxon>
        <taxon>Amblycera</taxon>
        <taxon>Menoponidae</taxon>
        <taxon>Menopon</taxon>
    </lineage>
</organism>
<keyword evidence="6" id="KW-0720">Serine protease</keyword>
<dbReference type="EMBL" id="JARGDH010000005">
    <property type="protein sequence ID" value="KAL0267196.1"/>
    <property type="molecule type" value="Genomic_DNA"/>
</dbReference>
<dbReference type="SUPFAM" id="SSF50494">
    <property type="entry name" value="Trypsin-like serine proteases"/>
    <property type="match status" value="1"/>
</dbReference>
<protein>
    <recommendedName>
        <fullName evidence="11">Peptidase S1 domain-containing protein</fullName>
    </recommendedName>
</protein>
<gene>
    <name evidence="12" type="ORF">PYX00_009542</name>
</gene>
<sequence>MNASFKCVINLFCVLVYLIHSAEGNAPRSTCPGVFHYETMDRPPQPQDMYVKGVITVQEPLPIRLTVRLQLSIALTKRYMARLELAERKYDFLGKLNYGGLNKVRYNLFYPADIPLPQITLIAVNNRVLCSFTPMPARVKTTVSLEHTLSSITSTRPVKSRPNDPGENQGNFGHQINYPNFYHQYGSQNKNPFLNQQQNSFTTPPNIYMNNQPNFYKAEEPKPNFSDFPDSPPPNRIPDTFTQNTPTVPPYNSPNRIPDVPNSVHSSPPKQDWITFTGVPGNPHPISPPVATPDNSKNLGKIYYNYQGAPLSETCGKPLKILNPLIAGGAPAKRGDWPWMVPLFKKTGGGVEFLCSSTLISDQFIVTAAHCLRIYYGGDVDKRDLVAYVGMFSIQSWVEESTQPRGISEIHIHPDYNQESLYSDLALLKLQRTVTVSAFVNPACIWSESEDLTQIVGRKGIVFGWGTDGRSNKISDIPRLAIMPIVSQDECLQSKLDFKFLTSNRTFCAGLRNGTGPCNGDSGGGLLLPGKAPDGTIRWYLRGLTSLSLKDENSGLNKCNLNEYIIFTDVAKYKSWLSGFIPNIV</sequence>
<dbReference type="FunFam" id="2.40.10.10:FF:000146">
    <property type="entry name" value="Serine protease 53"/>
    <property type="match status" value="1"/>
</dbReference>
<proteinExistence type="predicted"/>
<dbReference type="InterPro" id="IPR051333">
    <property type="entry name" value="CLIP_Serine_Protease"/>
</dbReference>
<keyword evidence="8" id="KW-1015">Disulfide bond</keyword>
<evidence type="ECO:0000256" key="8">
    <source>
        <dbReference type="ARBA" id="ARBA00023157"/>
    </source>
</evidence>
<evidence type="ECO:0000313" key="12">
    <source>
        <dbReference type="EMBL" id="KAL0267196.1"/>
    </source>
</evidence>
<comment type="caution">
    <text evidence="12">The sequence shown here is derived from an EMBL/GenBank/DDBJ whole genome shotgun (WGS) entry which is preliminary data.</text>
</comment>
<dbReference type="SMART" id="SM00020">
    <property type="entry name" value="Tryp_SPc"/>
    <property type="match status" value="1"/>
</dbReference>